<dbReference type="KEGG" id="foc:113202162"/>
<dbReference type="PROSITE" id="PS51762">
    <property type="entry name" value="GH16_2"/>
    <property type="match status" value="1"/>
</dbReference>
<feature type="region of interest" description="Disordered" evidence="1">
    <location>
        <begin position="30"/>
        <end position="234"/>
    </location>
</feature>
<dbReference type="GO" id="GO:0005975">
    <property type="term" value="P:carbohydrate metabolic process"/>
    <property type="evidence" value="ECO:0007669"/>
    <property type="project" value="InterPro"/>
</dbReference>
<dbReference type="OrthoDB" id="4781at2759"/>
<feature type="compositionally biased region" description="Polar residues" evidence="1">
    <location>
        <begin position="39"/>
        <end position="53"/>
    </location>
</feature>
<feature type="compositionally biased region" description="Polar residues" evidence="1">
    <location>
        <begin position="157"/>
        <end position="224"/>
    </location>
</feature>
<dbReference type="InterPro" id="IPR050546">
    <property type="entry name" value="Glycosyl_Hydrlase_16"/>
</dbReference>
<feature type="non-terminal residue" evidence="4">
    <location>
        <position position="1"/>
    </location>
</feature>
<dbReference type="SUPFAM" id="SSF49899">
    <property type="entry name" value="Concanavalin A-like lectins/glucanases"/>
    <property type="match status" value="1"/>
</dbReference>
<evidence type="ECO:0000313" key="4">
    <source>
        <dbReference type="RefSeq" id="XP_052131912.1"/>
    </source>
</evidence>
<proteinExistence type="predicted"/>
<dbReference type="InterPro" id="IPR000757">
    <property type="entry name" value="Beta-glucanase-like"/>
</dbReference>
<accession>A0A9C6XA63</accession>
<dbReference type="GeneID" id="113202162"/>
<feature type="region of interest" description="Disordered" evidence="1">
    <location>
        <begin position="1"/>
        <end position="20"/>
    </location>
</feature>
<dbReference type="Proteomes" id="UP000504606">
    <property type="component" value="Unplaced"/>
</dbReference>
<gene>
    <name evidence="4" type="primary">LOC113202162</name>
</gene>
<reference evidence="4" key="2">
    <citation type="submission" date="2025-08" db="UniProtKB">
        <authorList>
            <consortium name="RefSeq"/>
        </authorList>
    </citation>
    <scope>IDENTIFICATION</scope>
    <source>
        <tissue evidence="4">Whole organism</tissue>
    </source>
</reference>
<dbReference type="PANTHER" id="PTHR10963">
    <property type="entry name" value="GLYCOSYL HYDROLASE-RELATED"/>
    <property type="match status" value="1"/>
</dbReference>
<keyword evidence="3" id="KW-1185">Reference proteome</keyword>
<evidence type="ECO:0000259" key="2">
    <source>
        <dbReference type="PROSITE" id="PS51762"/>
    </source>
</evidence>
<dbReference type="PANTHER" id="PTHR10963:SF60">
    <property type="entry name" value="GRAM-NEGATIVE BACTERIA-BINDING PROTEIN 1-RELATED"/>
    <property type="match status" value="1"/>
</dbReference>
<feature type="domain" description="GH16" evidence="2">
    <location>
        <begin position="258"/>
        <end position="617"/>
    </location>
</feature>
<reference evidence="4" key="1">
    <citation type="journal article" date="2018" name="Proc. Natl. Acad. Sci. U.S.A.">
        <title>Phylogenomics and the evolution of hemipteroid insects.</title>
        <authorList>
            <person name="Johnson K.P."/>
            <person name="Dietrich C.H."/>
            <person name="Friedrich F."/>
            <person name="Beutel R.G."/>
            <person name="Wipfler B."/>
            <person name="Peters R.S."/>
            <person name="Allen J.M."/>
            <person name="Petersen M."/>
            <person name="Donath A."/>
            <person name="Walden K.K."/>
            <person name="Kozlov A.M."/>
            <person name="Podsiadlowski L."/>
            <person name="Mayer C."/>
            <person name="Meusemann K."/>
            <person name="Vasilikopoulos A."/>
            <person name="Waterhouse R.M."/>
            <person name="Cameron S.L."/>
            <person name="Weirauch C."/>
            <person name="Swanson D.R."/>
            <person name="Percy D.M."/>
            <person name="Hardy N.B."/>
            <person name="Terry I."/>
            <person name="Liu S."/>
            <person name="Zhou X."/>
            <person name="Misof B."/>
            <person name="Robertson H.M."/>
            <person name="Yoshizawa K."/>
        </authorList>
    </citation>
    <scope>NUCLEOTIDE SEQUENCE</scope>
    <source>
        <tissue evidence="4">Whole organism</tissue>
    </source>
</reference>
<dbReference type="RefSeq" id="XP_052131912.1">
    <property type="nucleotide sequence ID" value="XM_052275952.1"/>
</dbReference>
<evidence type="ECO:0000256" key="1">
    <source>
        <dbReference type="SAM" id="MobiDB-lite"/>
    </source>
</evidence>
<feature type="compositionally biased region" description="Polar residues" evidence="1">
    <location>
        <begin position="76"/>
        <end position="100"/>
    </location>
</feature>
<protein>
    <submittedName>
        <fullName evidence="4">Beta-1,3-glucan-binding protein 1-like</fullName>
    </submittedName>
</protein>
<feature type="compositionally biased region" description="Pro residues" evidence="1">
    <location>
        <begin position="1"/>
        <end position="15"/>
    </location>
</feature>
<dbReference type="AlphaFoldDB" id="A0A9C6XA63"/>
<dbReference type="GO" id="GO:0004553">
    <property type="term" value="F:hydrolase activity, hydrolyzing O-glycosyl compounds"/>
    <property type="evidence" value="ECO:0007669"/>
    <property type="project" value="InterPro"/>
</dbReference>
<organism evidence="3 4">
    <name type="scientific">Frankliniella occidentalis</name>
    <name type="common">Western flower thrips</name>
    <name type="synonym">Euthrips occidentalis</name>
    <dbReference type="NCBI Taxonomy" id="133901"/>
    <lineage>
        <taxon>Eukaryota</taxon>
        <taxon>Metazoa</taxon>
        <taxon>Ecdysozoa</taxon>
        <taxon>Arthropoda</taxon>
        <taxon>Hexapoda</taxon>
        <taxon>Insecta</taxon>
        <taxon>Pterygota</taxon>
        <taxon>Neoptera</taxon>
        <taxon>Paraneoptera</taxon>
        <taxon>Thysanoptera</taxon>
        <taxon>Terebrantia</taxon>
        <taxon>Thripoidea</taxon>
        <taxon>Thripidae</taxon>
        <taxon>Frankliniella</taxon>
    </lineage>
</organism>
<feature type="compositionally biased region" description="Low complexity" evidence="1">
    <location>
        <begin position="59"/>
        <end position="71"/>
    </location>
</feature>
<sequence>TQNHEYPPPPPPGPLPGSIAPVATVISHTHHNPNVGFAGNSNERPYQGNNYNTGDGYPTNGQQNYNTGNNGDRYPSTGQQNYNTGTNDRYPTNTQQNFNTGDGDRYPSTGQQNYNSGGTVDRYPTTGQQNYNTGTGDRYPTNTQQNFNTGNGDRYPTSGQQNYNNGNRYPTDNQQNYNSGDRYPTNGQQIQGSSTYPSGQTGTSGSNPYNPNPSVDRPSTTQTVDVDYNPTLSGAVPSISPVAVVPGSGSVGLPLTGDLFTVTPPPPPTQAPACDLSPTEVNGRPVCKGQVVFEDNFDSVDLTRWSHEVKISGAPDYEFCIYTQNPENTFTQKGLLHLSPTLTNDKYGADFIRTGKLQLEGCTAGAPNSDSCYREAMFSYILPPIVASRINTKNSFSFKYGTIEMRARLPRGDWIYPELWLSSSREEYGPGLASGRVILAMARGNRRLTGPAPDHSDLSGRVMVAGALAGNINEGSATAKRKIFAKKSDLGLWTEQFHNYTLLWTPDTLAFSVDGVEIGVARPEDVGGLLHGDGDAWARGSRIAPFDKEFYLSLGLAVGGIHAFPDGCKSGNHEKPWKNSGAKAMLNFWNNREVWHSTWNGQSDLLIDSIRVTALNN</sequence>
<dbReference type="Gene3D" id="2.60.120.200">
    <property type="match status" value="1"/>
</dbReference>
<evidence type="ECO:0000313" key="3">
    <source>
        <dbReference type="Proteomes" id="UP000504606"/>
    </source>
</evidence>
<dbReference type="Pfam" id="PF00722">
    <property type="entry name" value="Glyco_hydro_16"/>
    <property type="match status" value="1"/>
</dbReference>
<feature type="compositionally biased region" description="Polar residues" evidence="1">
    <location>
        <begin position="108"/>
        <end position="118"/>
    </location>
</feature>
<feature type="compositionally biased region" description="Low complexity" evidence="1">
    <location>
        <begin position="125"/>
        <end position="152"/>
    </location>
</feature>
<name>A0A9C6XA63_FRAOC</name>
<dbReference type="InterPro" id="IPR013320">
    <property type="entry name" value="ConA-like_dom_sf"/>
</dbReference>